<dbReference type="EMBL" id="JABBJJ010000249">
    <property type="protein sequence ID" value="NMO20521.1"/>
    <property type="molecule type" value="Genomic_DNA"/>
</dbReference>
<sequence>MLLRLAPPLLALTLAACSRINVNTQHDSSAAKVAGGYRTYAWRPLVEGEAPRVFSPGTDISVEKSVDAYLQSRGYRRVEASESPDFLIRWRGAVLGRKVRLPGIRQSPILPGDPRYYQPDRYLPTPPSEPVENEVPKGTLDLDIVDAGSKKPVWQGTVQGELVDDAEAGDVQDWLNEAIPKLLGDFPPKAG</sequence>
<accession>A0A848LS54</accession>
<keyword evidence="3" id="KW-1185">Reference proteome</keyword>
<gene>
    <name evidence="2" type="ORF">HG543_37515</name>
</gene>
<dbReference type="Pfam" id="PF13590">
    <property type="entry name" value="DUF4136"/>
    <property type="match status" value="1"/>
</dbReference>
<reference evidence="2 3" key="1">
    <citation type="submission" date="2020-04" db="EMBL/GenBank/DDBJ databases">
        <title>Draft genome of Pyxidicoccus fallax type strain.</title>
        <authorList>
            <person name="Whitworth D.E."/>
        </authorList>
    </citation>
    <scope>NUCLEOTIDE SEQUENCE [LARGE SCALE GENOMIC DNA]</scope>
    <source>
        <strain evidence="2 3">DSM 14698</strain>
    </source>
</reference>
<dbReference type="PROSITE" id="PS51257">
    <property type="entry name" value="PROKAR_LIPOPROTEIN"/>
    <property type="match status" value="1"/>
</dbReference>
<organism evidence="2 3">
    <name type="scientific">Pyxidicoccus fallax</name>
    <dbReference type="NCBI Taxonomy" id="394095"/>
    <lineage>
        <taxon>Bacteria</taxon>
        <taxon>Pseudomonadati</taxon>
        <taxon>Myxococcota</taxon>
        <taxon>Myxococcia</taxon>
        <taxon>Myxococcales</taxon>
        <taxon>Cystobacterineae</taxon>
        <taxon>Myxococcaceae</taxon>
        <taxon>Pyxidicoccus</taxon>
    </lineage>
</organism>
<proteinExistence type="predicted"/>
<comment type="caution">
    <text evidence="2">The sequence shown here is derived from an EMBL/GenBank/DDBJ whole genome shotgun (WGS) entry which is preliminary data.</text>
</comment>
<dbReference type="AlphaFoldDB" id="A0A848LS54"/>
<name>A0A848LS54_9BACT</name>
<dbReference type="RefSeq" id="WP_169349734.1">
    <property type="nucleotide sequence ID" value="NZ_JABBJJ010000249.1"/>
</dbReference>
<feature type="domain" description="DUF4136" evidence="1">
    <location>
        <begin position="22"/>
        <end position="188"/>
    </location>
</feature>
<evidence type="ECO:0000313" key="3">
    <source>
        <dbReference type="Proteomes" id="UP000518300"/>
    </source>
</evidence>
<dbReference type="Gene3D" id="3.30.160.670">
    <property type="match status" value="1"/>
</dbReference>
<evidence type="ECO:0000313" key="2">
    <source>
        <dbReference type="EMBL" id="NMO20521.1"/>
    </source>
</evidence>
<dbReference type="Proteomes" id="UP000518300">
    <property type="component" value="Unassembled WGS sequence"/>
</dbReference>
<protein>
    <submittedName>
        <fullName evidence="2">DUF4136 domain-containing protein</fullName>
    </submittedName>
</protein>
<evidence type="ECO:0000259" key="1">
    <source>
        <dbReference type="Pfam" id="PF13590"/>
    </source>
</evidence>
<dbReference type="InterPro" id="IPR025411">
    <property type="entry name" value="DUF4136"/>
</dbReference>